<dbReference type="Proteomes" id="UP000595140">
    <property type="component" value="Unassembled WGS sequence"/>
</dbReference>
<dbReference type="Pfam" id="PF00078">
    <property type="entry name" value="RVT_1"/>
    <property type="match status" value="1"/>
</dbReference>
<dbReference type="PANTHER" id="PTHR33116">
    <property type="entry name" value="REVERSE TRANSCRIPTASE ZINC-BINDING DOMAIN-CONTAINING PROTEIN-RELATED-RELATED"/>
    <property type="match status" value="1"/>
</dbReference>
<sequence>MGVEKQILLVEEMVHKIDTKVRGGNIIVKIDMAKAFDNLEWQYLQGVLNKLGFSTHAQNLLMANLKSTFLSILINGSPKGYFQMKRGVKQGDPLSPLLFIIAGEGLSRALNLSMKSSYITNYNTGRDMMISHLAFADDIIIFCNGECKNIYKLKHILNMYMEASGQQINYEKSKFYCGNKLGRLAISKIEGILGMKHDKLPFKYLGAPICKGKLKKTDCGELFKHFNKYIDSWYSKTLNQSGRLILIKHVLSSIPLHLIAAHTLPKSVITKLHSMMANFFWGTSSGNNKYHWTKWEDICKPKEEGGLGVRDIRDIQDAYSIKMWWNFRFHNNKWAQFMRKKYSINCFEEKITDSPIRKRICRIHSKAEEFLGDITPDQEDEEEMEAVPITIKQAYDHCRIHTNMQLSDSFIWEKLQLPKIQMFLWKVKNNILPFPDTMNRFRTSFPSQCPFCKKEEATMDHCLLQCSKIQNIWAEMANICEGPKLQQGIGLRQHILEWNLRSTHNSYVGNLRLVAPGIIAWSIWKQFASIYFGGEMESYREINNNIKLTVNLWC</sequence>
<feature type="domain" description="Reverse transcriptase" evidence="1">
    <location>
        <begin position="1"/>
        <end position="209"/>
    </location>
</feature>
<name>A0A484KNA4_9ASTE</name>
<accession>A0A484KNA4</accession>
<dbReference type="InterPro" id="IPR043502">
    <property type="entry name" value="DNA/RNA_pol_sf"/>
</dbReference>
<evidence type="ECO:0000313" key="3">
    <source>
        <dbReference type="Proteomes" id="UP000595140"/>
    </source>
</evidence>
<dbReference type="PROSITE" id="PS50878">
    <property type="entry name" value="RT_POL"/>
    <property type="match status" value="1"/>
</dbReference>
<protein>
    <recommendedName>
        <fullName evidence="1">Reverse transcriptase domain-containing protein</fullName>
    </recommendedName>
</protein>
<proteinExistence type="predicted"/>
<dbReference type="InterPro" id="IPR026960">
    <property type="entry name" value="RVT-Znf"/>
</dbReference>
<dbReference type="EMBL" id="OOIL02000506">
    <property type="protein sequence ID" value="VFQ65925.1"/>
    <property type="molecule type" value="Genomic_DNA"/>
</dbReference>
<dbReference type="AlphaFoldDB" id="A0A484KNA4"/>
<evidence type="ECO:0000313" key="2">
    <source>
        <dbReference type="EMBL" id="VFQ65925.1"/>
    </source>
</evidence>
<evidence type="ECO:0000259" key="1">
    <source>
        <dbReference type="PROSITE" id="PS50878"/>
    </source>
</evidence>
<reference evidence="2 3" key="1">
    <citation type="submission" date="2018-04" db="EMBL/GenBank/DDBJ databases">
        <authorList>
            <person name="Vogel A."/>
        </authorList>
    </citation>
    <scope>NUCLEOTIDE SEQUENCE [LARGE SCALE GENOMIC DNA]</scope>
</reference>
<organism evidence="2 3">
    <name type="scientific">Cuscuta campestris</name>
    <dbReference type="NCBI Taxonomy" id="132261"/>
    <lineage>
        <taxon>Eukaryota</taxon>
        <taxon>Viridiplantae</taxon>
        <taxon>Streptophyta</taxon>
        <taxon>Embryophyta</taxon>
        <taxon>Tracheophyta</taxon>
        <taxon>Spermatophyta</taxon>
        <taxon>Magnoliopsida</taxon>
        <taxon>eudicotyledons</taxon>
        <taxon>Gunneridae</taxon>
        <taxon>Pentapetalae</taxon>
        <taxon>asterids</taxon>
        <taxon>lamiids</taxon>
        <taxon>Solanales</taxon>
        <taxon>Convolvulaceae</taxon>
        <taxon>Cuscuteae</taxon>
        <taxon>Cuscuta</taxon>
        <taxon>Cuscuta subgen. Grammica</taxon>
        <taxon>Cuscuta sect. Cleistogrammica</taxon>
    </lineage>
</organism>
<keyword evidence="3" id="KW-1185">Reference proteome</keyword>
<dbReference type="Pfam" id="PF13966">
    <property type="entry name" value="zf-RVT"/>
    <property type="match status" value="1"/>
</dbReference>
<gene>
    <name evidence="2" type="ORF">CCAM_LOCUS7701</name>
</gene>
<dbReference type="PANTHER" id="PTHR33116:SF78">
    <property type="entry name" value="OS12G0587133 PROTEIN"/>
    <property type="match status" value="1"/>
</dbReference>
<dbReference type="SUPFAM" id="SSF56672">
    <property type="entry name" value="DNA/RNA polymerases"/>
    <property type="match status" value="1"/>
</dbReference>
<dbReference type="InterPro" id="IPR000477">
    <property type="entry name" value="RT_dom"/>
</dbReference>
<dbReference type="OrthoDB" id="1305406at2759"/>